<sequence length="1047" mass="116780">MTKKIALFIFLFLFIQQIVWGQKGIKFRINGAGAGCYVTNMLVDNENDIIVTGYYNKSTIAGAGGVLDVNGRAYSLPGLSGSFAAKFSPDKEVLWLQLAQRNIRDVSASSHIILDANNNIYIVGRFQRNAQAEAATGETFVSKYSKDGIFIWERVLSGITDNGEFGPQIDSQGNLYLTGKYQGDLRLDSELIVSTRGGSTESYLLKLNADGRSVLSKSLAPAINLNAISISLSDEIFVAGDFEGTTQLETGFPMTSGGLKDIFYAKYTTAGQLTWVRTIGGQADDDCQQIKADKLGNVYLSGVVSNVAQFNTVPVSITEEGQNIFLTKLNAADGQLIWARNMPFGGYSNYSEKHKLVASLQLDADGAPYVFGAISGFLKVNNATQLVPNSFPIHYLIKHRTNGDFGFSRQYNVADVNSVSYWSSMSFDSNGKMYLIGTTQRYTGTVRNDESFLIEKQEIDACNSQTFSIEKVGDVLRPVEPTVGVAADTEKIFADNGINYQWYRNGEKVLNATNKTYQTQIEGYYTLRLASKTNTACTKTSANFVGVYALASGEPLAVTIDYATTRLNTKHTMAGSTLEWYRNNQLINDQNVTSIVYQLQGTYQVRERFQNVTKESNEVVFNGGIVVELIKETYLQLGDPCRPGPYLRCNFVSDVPLEYKWYLNGNLVRDSTRSQFNPITTGEYQVSVYMPDRNITYVSGRYRLYPSDFPKSLPIVKVEDTCSGTALLKVDDAFMQKYQFQSIVWRVDGQDIADVTTPYYKTAKAGYYTFSVNYLVGAEACTYNSFIEYNKSPDADLNLGYAYAGSGCVVDSFKIFVQYNKDYRYSWSRNDVLLSNEHSNELFVKDKGVYKAMINKGDGCMKETETVTLKGCTDEETNQFLMLNPPLLTADKTTVFLDEQSFIRANGCANVDFQWLKDTEPIVGANQANLEVKQTGTYRLKIEKFGCSAISEPVKIVVESILSSENDKDLQILVFPNPFRETIHVELPEWLTKGKEVKLTDVSGKQLKSWQIANKLDLELTGIPEGVYLLSFEINNKRVVKKIIKKQ</sequence>
<dbReference type="PANTHER" id="PTHR35580">
    <property type="entry name" value="CELL SURFACE GLYCOPROTEIN (S-LAYER PROTEIN)-LIKE PROTEIN"/>
    <property type="match status" value="1"/>
</dbReference>
<dbReference type="Pfam" id="PF18962">
    <property type="entry name" value="Por_Secre_tail"/>
    <property type="match status" value="1"/>
</dbReference>
<evidence type="ECO:0000313" key="2">
    <source>
        <dbReference type="EMBL" id="MFD2522883.1"/>
    </source>
</evidence>
<proteinExistence type="predicted"/>
<dbReference type="SUPFAM" id="SSF63829">
    <property type="entry name" value="Calcium-dependent phosphotriesterase"/>
    <property type="match status" value="1"/>
</dbReference>
<reference evidence="3" key="1">
    <citation type="journal article" date="2019" name="Int. J. Syst. Evol. Microbiol.">
        <title>The Global Catalogue of Microorganisms (GCM) 10K type strain sequencing project: providing services to taxonomists for standard genome sequencing and annotation.</title>
        <authorList>
            <consortium name="The Broad Institute Genomics Platform"/>
            <consortium name="The Broad Institute Genome Sequencing Center for Infectious Disease"/>
            <person name="Wu L."/>
            <person name="Ma J."/>
        </authorList>
    </citation>
    <scope>NUCLEOTIDE SEQUENCE [LARGE SCALE GENOMIC DNA]</scope>
    <source>
        <strain evidence="3">KCTC 52344</strain>
    </source>
</reference>
<keyword evidence="3" id="KW-1185">Reference proteome</keyword>
<dbReference type="InterPro" id="IPR052918">
    <property type="entry name" value="Motility_Chemotaxis_Reg"/>
</dbReference>
<dbReference type="InterPro" id="IPR026444">
    <property type="entry name" value="Secre_tail"/>
</dbReference>
<accession>A0ABW5JBA8</accession>
<evidence type="ECO:0000313" key="3">
    <source>
        <dbReference type="Proteomes" id="UP001597510"/>
    </source>
</evidence>
<gene>
    <name evidence="2" type="ORF">ACFSR2_18435</name>
</gene>
<feature type="domain" description="Secretion system C-terminal sorting" evidence="1">
    <location>
        <begin position="974"/>
        <end position="1044"/>
    </location>
</feature>
<dbReference type="RefSeq" id="WP_340239564.1">
    <property type="nucleotide sequence ID" value="NZ_JBBEWC010000013.1"/>
</dbReference>
<dbReference type="NCBIfam" id="TIGR04183">
    <property type="entry name" value="Por_Secre_tail"/>
    <property type="match status" value="1"/>
</dbReference>
<dbReference type="Proteomes" id="UP001597510">
    <property type="component" value="Unassembled WGS sequence"/>
</dbReference>
<protein>
    <submittedName>
        <fullName evidence="2">T9SS type A sorting domain-containing protein</fullName>
    </submittedName>
</protein>
<dbReference type="EMBL" id="JBHULC010000022">
    <property type="protein sequence ID" value="MFD2522883.1"/>
    <property type="molecule type" value="Genomic_DNA"/>
</dbReference>
<evidence type="ECO:0000259" key="1">
    <source>
        <dbReference type="Pfam" id="PF18962"/>
    </source>
</evidence>
<organism evidence="2 3">
    <name type="scientific">Emticicia soli</name>
    <dbReference type="NCBI Taxonomy" id="2027878"/>
    <lineage>
        <taxon>Bacteria</taxon>
        <taxon>Pseudomonadati</taxon>
        <taxon>Bacteroidota</taxon>
        <taxon>Cytophagia</taxon>
        <taxon>Cytophagales</taxon>
        <taxon>Leadbetterellaceae</taxon>
        <taxon>Emticicia</taxon>
    </lineage>
</organism>
<comment type="caution">
    <text evidence="2">The sequence shown here is derived from an EMBL/GenBank/DDBJ whole genome shotgun (WGS) entry which is preliminary data.</text>
</comment>
<name>A0ABW5JBA8_9BACT</name>
<dbReference type="PANTHER" id="PTHR35580:SF1">
    <property type="entry name" value="PHYTASE-LIKE DOMAIN-CONTAINING PROTEIN"/>
    <property type="match status" value="1"/>
</dbReference>